<protein>
    <submittedName>
        <fullName evidence="2">Uncharacterized protein</fullName>
    </submittedName>
</protein>
<dbReference type="RefSeq" id="XP_012200089.1">
    <property type="nucleotide sequence ID" value="XM_012344699.1"/>
</dbReference>
<reference evidence="2 3" key="1">
    <citation type="journal article" date="2013" name="PLoS Genet.">
        <title>Distinctive expansion of potential virulence genes in the genome of the oomycete fish pathogen Saprolegnia parasitica.</title>
        <authorList>
            <person name="Jiang R.H."/>
            <person name="de Bruijn I."/>
            <person name="Haas B.J."/>
            <person name="Belmonte R."/>
            <person name="Lobach L."/>
            <person name="Christie J."/>
            <person name="van den Ackerveken G."/>
            <person name="Bottin A."/>
            <person name="Bulone V."/>
            <person name="Diaz-Moreno S.M."/>
            <person name="Dumas B."/>
            <person name="Fan L."/>
            <person name="Gaulin E."/>
            <person name="Govers F."/>
            <person name="Grenville-Briggs L.J."/>
            <person name="Horner N.R."/>
            <person name="Levin J.Z."/>
            <person name="Mammella M."/>
            <person name="Meijer H.J."/>
            <person name="Morris P."/>
            <person name="Nusbaum C."/>
            <person name="Oome S."/>
            <person name="Phillips A.J."/>
            <person name="van Rooyen D."/>
            <person name="Rzeszutek E."/>
            <person name="Saraiva M."/>
            <person name="Secombes C.J."/>
            <person name="Seidl M.F."/>
            <person name="Snel B."/>
            <person name="Stassen J.H."/>
            <person name="Sykes S."/>
            <person name="Tripathy S."/>
            <person name="van den Berg H."/>
            <person name="Vega-Arreguin J.C."/>
            <person name="Wawra S."/>
            <person name="Young S.K."/>
            <person name="Zeng Q."/>
            <person name="Dieguez-Uribeondo J."/>
            <person name="Russ C."/>
            <person name="Tyler B.M."/>
            <person name="van West P."/>
        </authorList>
    </citation>
    <scope>NUCLEOTIDE SEQUENCE [LARGE SCALE GENOMIC DNA]</scope>
    <source>
        <strain evidence="2 3">CBS 223.65</strain>
    </source>
</reference>
<dbReference type="EMBL" id="KK583207">
    <property type="protein sequence ID" value="KDO29275.1"/>
    <property type="molecule type" value="Genomic_DNA"/>
</dbReference>
<dbReference type="VEuPathDB" id="FungiDB:SPRG_05455"/>
<evidence type="ECO:0000313" key="2">
    <source>
        <dbReference type="EMBL" id="KDO29275.1"/>
    </source>
</evidence>
<proteinExistence type="predicted"/>
<keyword evidence="3" id="KW-1185">Reference proteome</keyword>
<accession>A0A067CJC7</accession>
<name>A0A067CJC7_SAPPC</name>
<dbReference type="AlphaFoldDB" id="A0A067CJC7"/>
<sequence length="84" mass="10021">MDRRRSCVLSTNCRNAETMDRPEPEIYKNNIPRAYPDNRLLLWRFTGTMLPYPESIKITMMRPHQPHAQCNPWSRSQALHRRAP</sequence>
<evidence type="ECO:0000313" key="3">
    <source>
        <dbReference type="Proteomes" id="UP000030745"/>
    </source>
</evidence>
<gene>
    <name evidence="2" type="ORF">SPRG_05455</name>
</gene>
<dbReference type="Proteomes" id="UP000030745">
    <property type="component" value="Unassembled WGS sequence"/>
</dbReference>
<evidence type="ECO:0000256" key="1">
    <source>
        <dbReference type="SAM" id="MobiDB-lite"/>
    </source>
</evidence>
<dbReference type="GeneID" id="24127850"/>
<dbReference type="KEGG" id="spar:SPRG_05455"/>
<organism evidence="2 3">
    <name type="scientific">Saprolegnia parasitica (strain CBS 223.65)</name>
    <dbReference type="NCBI Taxonomy" id="695850"/>
    <lineage>
        <taxon>Eukaryota</taxon>
        <taxon>Sar</taxon>
        <taxon>Stramenopiles</taxon>
        <taxon>Oomycota</taxon>
        <taxon>Saprolegniomycetes</taxon>
        <taxon>Saprolegniales</taxon>
        <taxon>Saprolegniaceae</taxon>
        <taxon>Saprolegnia</taxon>
    </lineage>
</organism>
<feature type="region of interest" description="Disordered" evidence="1">
    <location>
        <begin position="65"/>
        <end position="84"/>
    </location>
</feature>